<dbReference type="Proteomes" id="UP000245021">
    <property type="component" value="Unassembled WGS sequence"/>
</dbReference>
<evidence type="ECO:0000313" key="4">
    <source>
        <dbReference type="Proteomes" id="UP000245021"/>
    </source>
</evidence>
<reference evidence="3 4" key="1">
    <citation type="journal article" date="2018" name="Genome Announc.">
        <title>Draft Genome Sequence of Lactococcus sp. Strain NtB2 (JCM 32569), Isolated from the Gut of the Higher Termite Nasutitermes takasagoensis.</title>
        <authorList>
            <person name="Noda S."/>
            <person name="Aihara C."/>
            <person name="Yuki M."/>
            <person name="Ohkuma M."/>
        </authorList>
    </citation>
    <scope>NUCLEOTIDE SEQUENCE [LARGE SCALE GENOMIC DNA]</scope>
    <source>
        <strain evidence="3 4">NtB2</strain>
    </source>
</reference>
<sequence length="77" mass="8604">MKSSKNDSFQSLNDEEKESKEISGTTENPRNLKLIIGLISVFLIIISGVHKVFCQLMKKKRPGSQNLHLNQSAMESG</sequence>
<feature type="compositionally biased region" description="Polar residues" evidence="1">
    <location>
        <begin position="1"/>
        <end position="12"/>
    </location>
</feature>
<organism evidence="3 4">
    <name type="scientific">Lactococcus termiticola</name>
    <dbReference type="NCBI Taxonomy" id="2169526"/>
    <lineage>
        <taxon>Bacteria</taxon>
        <taxon>Bacillati</taxon>
        <taxon>Bacillota</taxon>
        <taxon>Bacilli</taxon>
        <taxon>Lactobacillales</taxon>
        <taxon>Streptococcaceae</taxon>
        <taxon>Lactococcus</taxon>
    </lineage>
</organism>
<feature type="transmembrane region" description="Helical" evidence="2">
    <location>
        <begin position="34"/>
        <end position="53"/>
    </location>
</feature>
<name>A0A2R5HKZ6_9LACT</name>
<keyword evidence="4" id="KW-1185">Reference proteome</keyword>
<evidence type="ECO:0000256" key="2">
    <source>
        <dbReference type="SAM" id="Phobius"/>
    </source>
</evidence>
<keyword evidence="2" id="KW-0812">Transmembrane</keyword>
<protein>
    <submittedName>
        <fullName evidence="3">Uncharacterized protein</fullName>
    </submittedName>
</protein>
<accession>A0A2R5HKZ6</accession>
<dbReference type="AlphaFoldDB" id="A0A2R5HKZ6"/>
<evidence type="ECO:0000256" key="1">
    <source>
        <dbReference type="SAM" id="MobiDB-lite"/>
    </source>
</evidence>
<comment type="caution">
    <text evidence="3">The sequence shown here is derived from an EMBL/GenBank/DDBJ whole genome shotgun (WGS) entry which is preliminary data.</text>
</comment>
<proteinExistence type="predicted"/>
<gene>
    <name evidence="3" type="ORF">NtB2_01541</name>
</gene>
<feature type="region of interest" description="Disordered" evidence="1">
    <location>
        <begin position="1"/>
        <end position="26"/>
    </location>
</feature>
<evidence type="ECO:0000313" key="3">
    <source>
        <dbReference type="EMBL" id="GBG97401.1"/>
    </source>
</evidence>
<dbReference type="EMBL" id="BFFO01000011">
    <property type="protein sequence ID" value="GBG97401.1"/>
    <property type="molecule type" value="Genomic_DNA"/>
</dbReference>
<keyword evidence="2" id="KW-0472">Membrane</keyword>
<keyword evidence="2" id="KW-1133">Transmembrane helix</keyword>